<dbReference type="EMBL" id="FNZQ01000002">
    <property type="protein sequence ID" value="SEK99457.1"/>
    <property type="molecule type" value="Genomic_DNA"/>
</dbReference>
<protein>
    <submittedName>
        <fullName evidence="7">Protein SCO1/2</fullName>
    </submittedName>
</protein>
<evidence type="ECO:0000259" key="6">
    <source>
        <dbReference type="PROSITE" id="PS51352"/>
    </source>
</evidence>
<dbReference type="OrthoDB" id="9790194at2"/>
<keyword evidence="3" id="KW-0479">Metal-binding</keyword>
<feature type="binding site" evidence="3">
    <location>
        <position position="83"/>
    </location>
    <ligand>
        <name>Cu cation</name>
        <dbReference type="ChEBI" id="CHEBI:23378"/>
    </ligand>
</feature>
<dbReference type="STRING" id="188906.SAMN04488526_1754"/>
<dbReference type="SUPFAM" id="SSF52833">
    <property type="entry name" value="Thioredoxin-like"/>
    <property type="match status" value="1"/>
</dbReference>
<feature type="disulfide bond" description="Redox-active" evidence="4">
    <location>
        <begin position="79"/>
        <end position="83"/>
    </location>
</feature>
<dbReference type="InterPro" id="IPR013766">
    <property type="entry name" value="Thioredoxin_domain"/>
</dbReference>
<feature type="binding site" evidence="3">
    <location>
        <position position="172"/>
    </location>
    <ligand>
        <name>Cu cation</name>
        <dbReference type="ChEBI" id="CHEBI:23378"/>
    </ligand>
</feature>
<evidence type="ECO:0000313" key="7">
    <source>
        <dbReference type="EMBL" id="SEK99457.1"/>
    </source>
</evidence>
<dbReference type="Gene3D" id="3.40.30.10">
    <property type="entry name" value="Glutaredoxin"/>
    <property type="match status" value="1"/>
</dbReference>
<dbReference type="Proteomes" id="UP000199283">
    <property type="component" value="Unassembled WGS sequence"/>
</dbReference>
<keyword evidence="8" id="KW-1185">Reference proteome</keyword>
<evidence type="ECO:0000256" key="3">
    <source>
        <dbReference type="PIRSR" id="PIRSR603782-1"/>
    </source>
</evidence>
<dbReference type="GO" id="GO:0046872">
    <property type="term" value="F:metal ion binding"/>
    <property type="evidence" value="ECO:0007669"/>
    <property type="project" value="UniProtKB-KW"/>
</dbReference>
<evidence type="ECO:0000256" key="4">
    <source>
        <dbReference type="PIRSR" id="PIRSR603782-2"/>
    </source>
</evidence>
<dbReference type="InterPro" id="IPR036249">
    <property type="entry name" value="Thioredoxin-like_sf"/>
</dbReference>
<dbReference type="PROSITE" id="PS51352">
    <property type="entry name" value="THIOREDOXIN_2"/>
    <property type="match status" value="1"/>
</dbReference>
<feature type="chain" id="PRO_5011703100" evidence="5">
    <location>
        <begin position="24"/>
        <end position="230"/>
    </location>
</feature>
<dbReference type="PANTHER" id="PTHR12151">
    <property type="entry name" value="ELECTRON TRANSPORT PROTIN SCO1/SENC FAMILY MEMBER"/>
    <property type="match status" value="1"/>
</dbReference>
<evidence type="ECO:0000256" key="2">
    <source>
        <dbReference type="ARBA" id="ARBA00023008"/>
    </source>
</evidence>
<name>A0A1H7LM42_9RHOB</name>
<evidence type="ECO:0000256" key="5">
    <source>
        <dbReference type="SAM" id="SignalP"/>
    </source>
</evidence>
<feature type="domain" description="Thioredoxin" evidence="6">
    <location>
        <begin position="41"/>
        <end position="208"/>
    </location>
</feature>
<dbReference type="Pfam" id="PF02630">
    <property type="entry name" value="SCO1-SenC"/>
    <property type="match status" value="1"/>
</dbReference>
<organism evidence="7 8">
    <name type="scientific">Jannaschia helgolandensis</name>
    <dbReference type="NCBI Taxonomy" id="188906"/>
    <lineage>
        <taxon>Bacteria</taxon>
        <taxon>Pseudomonadati</taxon>
        <taxon>Pseudomonadota</taxon>
        <taxon>Alphaproteobacteria</taxon>
        <taxon>Rhodobacterales</taxon>
        <taxon>Roseobacteraceae</taxon>
        <taxon>Jannaschia</taxon>
    </lineage>
</organism>
<proteinExistence type="inferred from homology"/>
<feature type="binding site" evidence="3">
    <location>
        <position position="79"/>
    </location>
    <ligand>
        <name>Cu cation</name>
        <dbReference type="ChEBI" id="CHEBI:23378"/>
    </ligand>
</feature>
<reference evidence="7 8" key="1">
    <citation type="submission" date="2016-10" db="EMBL/GenBank/DDBJ databases">
        <authorList>
            <person name="de Groot N.N."/>
        </authorList>
    </citation>
    <scope>NUCLEOTIDE SEQUENCE [LARGE SCALE GENOMIC DNA]</scope>
    <source>
        <strain evidence="7 8">DSM 14858</strain>
    </source>
</reference>
<dbReference type="CDD" id="cd02968">
    <property type="entry name" value="SCO"/>
    <property type="match status" value="1"/>
</dbReference>
<dbReference type="PANTHER" id="PTHR12151:SF25">
    <property type="entry name" value="LINALOOL DEHYDRATASE_ISOMERASE DOMAIN-CONTAINING PROTEIN"/>
    <property type="match status" value="1"/>
</dbReference>
<keyword evidence="4" id="KW-1015">Disulfide bond</keyword>
<dbReference type="InterPro" id="IPR003782">
    <property type="entry name" value="SCO1/SenC"/>
</dbReference>
<evidence type="ECO:0000256" key="1">
    <source>
        <dbReference type="ARBA" id="ARBA00010996"/>
    </source>
</evidence>
<dbReference type="AlphaFoldDB" id="A0A1H7LM42"/>
<accession>A0A1H7LM42</accession>
<keyword evidence="5" id="KW-0732">Signal</keyword>
<feature type="signal peptide" evidence="5">
    <location>
        <begin position="1"/>
        <end position="23"/>
    </location>
</feature>
<sequence length="230" mass="25574">MTVVNRRAALTGMLALAATPLRAHSVQELEQEFGSKEPYFQALDKDAPDFLLSDADGTLFRLADFAGKVVILHFVYTQCPDACPLHTEKLADVQARINQTQMKDRVQFVSITSDPENDTPVVLRDYGAIHGMDPANWAFLTIAPGQPPETTRDLAQDFGHKFAVAQDGTQTHGVVTHVIDKTGRWRGNFYGLEFDSVNMVLFVNALVNDYGKPHNASPRGLWVRAVDMFR</sequence>
<comment type="similarity">
    <text evidence="1">Belongs to the SCO1/2 family.</text>
</comment>
<keyword evidence="2 3" id="KW-0186">Copper</keyword>
<evidence type="ECO:0000313" key="8">
    <source>
        <dbReference type="Proteomes" id="UP000199283"/>
    </source>
</evidence>
<gene>
    <name evidence="7" type="ORF">SAMN04488526_1754</name>
</gene>